<dbReference type="eggNOG" id="COG2374">
    <property type="taxonomic scope" value="Bacteria"/>
</dbReference>
<keyword evidence="2" id="KW-0540">Nuclease</keyword>
<keyword evidence="2" id="KW-0378">Hydrolase</keyword>
<dbReference type="Pfam" id="PF19580">
    <property type="entry name" value="Exo_endo_phos_3"/>
    <property type="match status" value="2"/>
</dbReference>
<dbReference type="PANTHER" id="PTHR42834">
    <property type="entry name" value="ENDONUCLEASE/EXONUCLEASE/PHOSPHATASE FAMILY PROTEIN (AFU_ORTHOLOGUE AFUA_3G09210)"/>
    <property type="match status" value="1"/>
</dbReference>
<dbReference type="STRING" id="709032.Sulku_1862"/>
<feature type="domain" description="Endonuclease/exonuclease/phosphatase" evidence="1">
    <location>
        <begin position="244"/>
        <end position="331"/>
    </location>
</feature>
<evidence type="ECO:0000259" key="1">
    <source>
        <dbReference type="Pfam" id="PF19580"/>
    </source>
</evidence>
<dbReference type="KEGG" id="sku:Sulku_1862"/>
<dbReference type="EMBL" id="CP002355">
    <property type="protein sequence ID" value="ADR34522.1"/>
    <property type="molecule type" value="Genomic_DNA"/>
</dbReference>
<dbReference type="Proteomes" id="UP000008721">
    <property type="component" value="Chromosome"/>
</dbReference>
<dbReference type="OrthoDB" id="184983at2"/>
<name>E4U1P9_SULKY</name>
<dbReference type="AlphaFoldDB" id="E4U1P9"/>
<protein>
    <submittedName>
        <fullName evidence="2">Endonuclease/exonuclease/phosphatase</fullName>
    </submittedName>
</protein>
<dbReference type="InterPro" id="IPR036691">
    <property type="entry name" value="Endo/exonu/phosph_ase_sf"/>
</dbReference>
<sequence>MRILFLLALILSFLGGVEVKIATYNVENLFDMHYDGTEYEEYIPNGDWGWTNEMYRAKLINTATVIRGIGADIIGLQEIESESALKDLKAEINRQGLYYPYYAFAKTRNSAVNVALLSRYPIQSALKHPVNYSGKYRDILEAKILIEEKPLRVFVNHWKSKGGPESERIVCAKRLLQRLNELPEDEPYVLVGDFNSHYEEHKTFLKSRKHNNTDGITGINHILGTVNKEGNPITYTALKNTQGVRYNLWYELDKEKRWSHQFRGHGEGLDNIIISQALADGIGIDYIEGSFDRYTPDYLFAKGKVYRWQQSRRYPKHHLGEGYSDHLPIYARFKL</sequence>
<dbReference type="SUPFAM" id="SSF56219">
    <property type="entry name" value="DNase I-like"/>
    <property type="match status" value="1"/>
</dbReference>
<reference evidence="2 3" key="1">
    <citation type="journal article" date="2012" name="Stand. Genomic Sci.">
        <title>Complete genome sequence of the sulfur compounds oxidizing chemolithoautotroph Sulfuricurvum kujiense type strain (YK-1(T)).</title>
        <authorList>
            <person name="Han C."/>
            <person name="Kotsyurbenko O."/>
            <person name="Chertkov O."/>
            <person name="Held B."/>
            <person name="Lapidus A."/>
            <person name="Nolan M."/>
            <person name="Lucas S."/>
            <person name="Hammon N."/>
            <person name="Deshpande S."/>
            <person name="Cheng J.F."/>
            <person name="Tapia R."/>
            <person name="Goodwin L.A."/>
            <person name="Pitluck S."/>
            <person name="Liolios K."/>
            <person name="Pagani I."/>
            <person name="Ivanova N."/>
            <person name="Mavromatis K."/>
            <person name="Mikhailova N."/>
            <person name="Pati A."/>
            <person name="Chen A."/>
            <person name="Palaniappan K."/>
            <person name="Land M."/>
            <person name="Hauser L."/>
            <person name="Chang Y.J."/>
            <person name="Jeffries C.D."/>
            <person name="Brambilla E.M."/>
            <person name="Rohde M."/>
            <person name="Spring S."/>
            <person name="Sikorski J."/>
            <person name="Goker M."/>
            <person name="Woyke T."/>
            <person name="Bristow J."/>
            <person name="Eisen J.A."/>
            <person name="Markowitz V."/>
            <person name="Hugenholtz P."/>
            <person name="Kyrpides N.C."/>
            <person name="Klenk H.P."/>
            <person name="Detter J.C."/>
        </authorList>
    </citation>
    <scope>NUCLEOTIDE SEQUENCE [LARGE SCALE GENOMIC DNA]</scope>
    <source>
        <strain evidence="3">ATCC BAA-921 / DSM 16994 / JCM 11577 / YK-1</strain>
    </source>
</reference>
<dbReference type="InterPro" id="IPR005135">
    <property type="entry name" value="Endo/exonuclease/phosphatase"/>
</dbReference>
<proteinExistence type="predicted"/>
<gene>
    <name evidence="2" type="ordered locus">Sulku_1862</name>
</gene>
<keyword evidence="2" id="KW-0255">Endonuclease</keyword>
<feature type="domain" description="Endonuclease/exonuclease/phosphatase" evidence="1">
    <location>
        <begin position="21"/>
        <end position="208"/>
    </location>
</feature>
<keyword evidence="3" id="KW-1185">Reference proteome</keyword>
<dbReference type="HOGENOM" id="CLU_058239_0_0_7"/>
<evidence type="ECO:0000313" key="2">
    <source>
        <dbReference type="EMBL" id="ADR34522.1"/>
    </source>
</evidence>
<dbReference type="GO" id="GO:0004519">
    <property type="term" value="F:endonuclease activity"/>
    <property type="evidence" value="ECO:0007669"/>
    <property type="project" value="UniProtKB-KW"/>
</dbReference>
<dbReference type="PANTHER" id="PTHR42834:SF1">
    <property type="entry name" value="ENDONUCLEASE_EXONUCLEASE_PHOSPHATASE FAMILY PROTEIN (AFU_ORTHOLOGUE AFUA_3G09210)"/>
    <property type="match status" value="1"/>
</dbReference>
<dbReference type="Gene3D" id="3.60.10.10">
    <property type="entry name" value="Endonuclease/exonuclease/phosphatase"/>
    <property type="match status" value="1"/>
</dbReference>
<evidence type="ECO:0000313" key="3">
    <source>
        <dbReference type="Proteomes" id="UP000008721"/>
    </source>
</evidence>
<organism evidence="2 3">
    <name type="scientific">Sulfuricurvum kujiense (strain ATCC BAA-921 / DSM 16994 / JCM 11577 / YK-1)</name>
    <dbReference type="NCBI Taxonomy" id="709032"/>
    <lineage>
        <taxon>Bacteria</taxon>
        <taxon>Pseudomonadati</taxon>
        <taxon>Campylobacterota</taxon>
        <taxon>Epsilonproteobacteria</taxon>
        <taxon>Campylobacterales</taxon>
        <taxon>Sulfurimonadaceae</taxon>
        <taxon>Sulfuricurvum</taxon>
    </lineage>
</organism>
<accession>E4U1P9</accession>